<evidence type="ECO:0000313" key="1">
    <source>
        <dbReference type="EMBL" id="QHU07177.1"/>
    </source>
</evidence>
<organism evidence="1">
    <name type="scientific">viral metagenome</name>
    <dbReference type="NCBI Taxonomy" id="1070528"/>
    <lineage>
        <taxon>unclassified sequences</taxon>
        <taxon>metagenomes</taxon>
        <taxon>organismal metagenomes</taxon>
    </lineage>
</organism>
<dbReference type="EMBL" id="MN740684">
    <property type="protein sequence ID" value="QHU07177.1"/>
    <property type="molecule type" value="Genomic_DNA"/>
</dbReference>
<accession>A0A6C0JRV9</accession>
<sequence length="240" mass="28429">MKRFFVFFCLIYSTLGFNNLNMVVKFNRKKCLSILPLVYTRKVFAENEKSIDELRMEANRIIEIIEAQKSSIDLPKLKTTNEIPNETDSKLEKNSEIESIINNIFTSFKNDNNIKSLENLKSFCSDTNYVKLTSTEKLKDTFNDSKYAILLGKFTKYAISDYREYIDKSDIDVIEGYEVDTKVYADYNTMIYNSIQFDDMHYPKENDESKLHYVIYRWNFIKQKNNKFKLESCYLVSNNK</sequence>
<name>A0A6C0JRV9_9ZZZZ</name>
<proteinExistence type="predicted"/>
<dbReference type="AlphaFoldDB" id="A0A6C0JRV9"/>
<reference evidence="1" key="1">
    <citation type="journal article" date="2020" name="Nature">
        <title>Giant virus diversity and host interactions through global metagenomics.</title>
        <authorList>
            <person name="Schulz F."/>
            <person name="Roux S."/>
            <person name="Paez-Espino D."/>
            <person name="Jungbluth S."/>
            <person name="Walsh D.A."/>
            <person name="Denef V.J."/>
            <person name="McMahon K.D."/>
            <person name="Konstantinidis K.T."/>
            <person name="Eloe-Fadrosh E.A."/>
            <person name="Kyrpides N.C."/>
            <person name="Woyke T."/>
        </authorList>
    </citation>
    <scope>NUCLEOTIDE SEQUENCE</scope>
    <source>
        <strain evidence="1">GVMAG-S-1040241-154</strain>
    </source>
</reference>
<protein>
    <submittedName>
        <fullName evidence="1">Uncharacterized protein</fullName>
    </submittedName>
</protein>